<accession>A0ABP1FNI2</accession>
<keyword evidence="3" id="KW-0539">Nucleus</keyword>
<dbReference type="InterPro" id="IPR007150">
    <property type="entry name" value="HUS1/Mec3"/>
</dbReference>
<name>A0ABP1FNI2_9CHLO</name>
<sequence>MKFKATFTDRGLRTLEKGVCPALERHGKACHALLSREDVHLIQTTMEADGMLICARWDIDVLFEPGTYTCDSRHQNLIAFQFELGLLRRVLHAAGANDAESLEVKLAMRSVPMPGDAPSVPKPFLTFTCRGPNLNMVQDLPISKPHLPAQIDRLVADKDLAQLCPYYVDLQVEGPRLQAIVNKMKSISSTLTLVTTKHGHLHLQVAVEQVQLATEVQSLEVLPADVAQGAHPLSAATPEGRLNEALQNEEASEATVQLKHFSRSLQSSHLTQPAQALCGIGEGQSYVHFMFVYKDPLGEAEYDDNISLSYKLPVLQEGDG</sequence>
<evidence type="ECO:0000256" key="2">
    <source>
        <dbReference type="ARBA" id="ARBA00005563"/>
    </source>
</evidence>
<reference evidence="5 6" key="1">
    <citation type="submission" date="2024-06" db="EMBL/GenBank/DDBJ databases">
        <authorList>
            <person name="Kraege A."/>
            <person name="Thomma B."/>
        </authorList>
    </citation>
    <scope>NUCLEOTIDE SEQUENCE [LARGE SCALE GENOMIC DNA]</scope>
</reference>
<evidence type="ECO:0000256" key="3">
    <source>
        <dbReference type="ARBA" id="ARBA00023242"/>
    </source>
</evidence>
<comment type="similarity">
    <text evidence="2 4">Belongs to the HUS1 family.</text>
</comment>
<comment type="subcellular location">
    <subcellularLocation>
        <location evidence="1">Nucleus</location>
    </subcellularLocation>
</comment>
<evidence type="ECO:0000256" key="4">
    <source>
        <dbReference type="PIRNR" id="PIRNR011312"/>
    </source>
</evidence>
<dbReference type="Pfam" id="PF04005">
    <property type="entry name" value="Hus1"/>
    <property type="match status" value="1"/>
</dbReference>
<organism evidence="5 6">
    <name type="scientific">Coccomyxa viridis</name>
    <dbReference type="NCBI Taxonomy" id="1274662"/>
    <lineage>
        <taxon>Eukaryota</taxon>
        <taxon>Viridiplantae</taxon>
        <taxon>Chlorophyta</taxon>
        <taxon>core chlorophytes</taxon>
        <taxon>Trebouxiophyceae</taxon>
        <taxon>Trebouxiophyceae incertae sedis</taxon>
        <taxon>Coccomyxaceae</taxon>
        <taxon>Coccomyxa</taxon>
    </lineage>
</organism>
<proteinExistence type="inferred from homology"/>
<evidence type="ECO:0000313" key="6">
    <source>
        <dbReference type="Proteomes" id="UP001497392"/>
    </source>
</evidence>
<dbReference type="Proteomes" id="UP001497392">
    <property type="component" value="Unassembled WGS sequence"/>
</dbReference>
<dbReference type="Gene3D" id="3.70.10.10">
    <property type="match status" value="1"/>
</dbReference>
<dbReference type="InterPro" id="IPR016580">
    <property type="entry name" value="HUS1"/>
</dbReference>
<dbReference type="PANTHER" id="PTHR12900">
    <property type="entry name" value="MITOTIC AND DNA DAMAGE CHECKPOINT PROTEIN HUS1"/>
    <property type="match status" value="1"/>
</dbReference>
<gene>
    <name evidence="5" type="primary">g3720</name>
    <name evidence="5" type="ORF">VP750_LOCUS3173</name>
</gene>
<comment type="caution">
    <text evidence="5">The sequence shown here is derived from an EMBL/GenBank/DDBJ whole genome shotgun (WGS) entry which is preliminary data.</text>
</comment>
<protein>
    <recommendedName>
        <fullName evidence="4">Checkpoint protein</fullName>
    </recommendedName>
</protein>
<dbReference type="EMBL" id="CAXHTA020000005">
    <property type="protein sequence ID" value="CAL5221514.1"/>
    <property type="molecule type" value="Genomic_DNA"/>
</dbReference>
<evidence type="ECO:0000313" key="5">
    <source>
        <dbReference type="EMBL" id="CAL5221514.1"/>
    </source>
</evidence>
<keyword evidence="6" id="KW-1185">Reference proteome</keyword>
<dbReference type="PIRSF" id="PIRSF011312">
    <property type="entry name" value="Cell_cycle_HUS1"/>
    <property type="match status" value="1"/>
</dbReference>
<evidence type="ECO:0000256" key="1">
    <source>
        <dbReference type="ARBA" id="ARBA00004123"/>
    </source>
</evidence>
<dbReference type="PANTHER" id="PTHR12900:SF0">
    <property type="entry name" value="CHECKPOINT PROTEIN"/>
    <property type="match status" value="1"/>
</dbReference>